<gene>
    <name evidence="13" type="primary">yajC</name>
    <name evidence="13" type="ORF">CEE37_04185</name>
</gene>
<dbReference type="Pfam" id="PF02699">
    <property type="entry name" value="YajC"/>
    <property type="match status" value="1"/>
</dbReference>
<dbReference type="InterPro" id="IPR003849">
    <property type="entry name" value="Preprotein_translocase_YajC"/>
</dbReference>
<evidence type="ECO:0000256" key="4">
    <source>
        <dbReference type="ARBA" id="ARBA00022448"/>
    </source>
</evidence>
<evidence type="ECO:0000256" key="7">
    <source>
        <dbReference type="ARBA" id="ARBA00022927"/>
    </source>
</evidence>
<evidence type="ECO:0000256" key="2">
    <source>
        <dbReference type="ARBA" id="ARBA00006742"/>
    </source>
</evidence>
<sequence>MNFAFIAQAGAQGGSGGFLGFLPFILIMVIVYFMMIRPQMKKQKDHTKMLKSLGKNDDVVTSGGIHGKIIRINDKDASLQLLIAKGIIVTVERSSVSRVREGKSQEPKQIASSPEKSEEAKPVRNVRREPQKRQGSPQKQQPKAKPAGKAPESEQGVVTSSTGSGEARKPRSRRSRPYRGSRGPKRPTEQSKDGQ</sequence>
<evidence type="ECO:0000256" key="1">
    <source>
        <dbReference type="ARBA" id="ARBA00004162"/>
    </source>
</evidence>
<protein>
    <recommendedName>
        <fullName evidence="3">Sec translocon accessory complex subunit YajC</fullName>
    </recommendedName>
</protein>
<evidence type="ECO:0000256" key="10">
    <source>
        <dbReference type="ARBA" id="ARBA00023136"/>
    </source>
</evidence>
<dbReference type="NCBIfam" id="TIGR00739">
    <property type="entry name" value="yajC"/>
    <property type="match status" value="1"/>
</dbReference>
<feature type="region of interest" description="Disordered" evidence="11">
    <location>
        <begin position="94"/>
        <end position="195"/>
    </location>
</feature>
<keyword evidence="8 12" id="KW-1133">Transmembrane helix</keyword>
<evidence type="ECO:0000256" key="9">
    <source>
        <dbReference type="ARBA" id="ARBA00023010"/>
    </source>
</evidence>
<reference evidence="13 14" key="1">
    <citation type="submission" date="2017-06" db="EMBL/GenBank/DDBJ databases">
        <title>Novel microbial phyla capable of carbon fixation and sulfur reduction in deep-sea sediments.</title>
        <authorList>
            <person name="Huang J."/>
            <person name="Baker B."/>
            <person name="Wang Y."/>
        </authorList>
    </citation>
    <scope>NUCLEOTIDE SEQUENCE [LARGE SCALE GENOMIC DNA]</scope>
    <source>
        <strain evidence="13">B3_LCP</strain>
    </source>
</reference>
<feature type="transmembrane region" description="Helical" evidence="12">
    <location>
        <begin position="18"/>
        <end position="36"/>
    </location>
</feature>
<evidence type="ECO:0000256" key="5">
    <source>
        <dbReference type="ARBA" id="ARBA00022475"/>
    </source>
</evidence>
<dbReference type="PANTHER" id="PTHR33909:SF1">
    <property type="entry name" value="SEC TRANSLOCON ACCESSORY COMPLEX SUBUNIT YAJC"/>
    <property type="match status" value="1"/>
</dbReference>
<evidence type="ECO:0000313" key="14">
    <source>
        <dbReference type="Proteomes" id="UP000319619"/>
    </source>
</evidence>
<dbReference type="GO" id="GO:0015031">
    <property type="term" value="P:protein transport"/>
    <property type="evidence" value="ECO:0007669"/>
    <property type="project" value="UniProtKB-KW"/>
</dbReference>
<feature type="compositionally biased region" description="Basic and acidic residues" evidence="11">
    <location>
        <begin position="186"/>
        <end position="195"/>
    </location>
</feature>
<feature type="compositionally biased region" description="Basic residues" evidence="11">
    <location>
        <begin position="170"/>
        <end position="185"/>
    </location>
</feature>
<dbReference type="PANTHER" id="PTHR33909">
    <property type="entry name" value="SEC TRANSLOCON ACCESSORY COMPLEX SUBUNIT YAJC"/>
    <property type="match status" value="1"/>
</dbReference>
<feature type="compositionally biased region" description="Basic and acidic residues" evidence="11">
    <location>
        <begin position="115"/>
        <end position="132"/>
    </location>
</feature>
<evidence type="ECO:0000256" key="12">
    <source>
        <dbReference type="SAM" id="Phobius"/>
    </source>
</evidence>
<dbReference type="PRINTS" id="PR01853">
    <property type="entry name" value="YAJCTRNLCASE"/>
</dbReference>
<accession>A0A532V3K6</accession>
<evidence type="ECO:0000313" key="13">
    <source>
        <dbReference type="EMBL" id="TKJ41775.1"/>
    </source>
</evidence>
<evidence type="ECO:0000256" key="8">
    <source>
        <dbReference type="ARBA" id="ARBA00022989"/>
    </source>
</evidence>
<comment type="similarity">
    <text evidence="2">Belongs to the YajC family.</text>
</comment>
<organism evidence="13 14">
    <name type="scientific">candidate division LCP-89 bacterium B3_LCP</name>
    <dbReference type="NCBI Taxonomy" id="2012998"/>
    <lineage>
        <taxon>Bacteria</taxon>
        <taxon>Pseudomonadati</taxon>
        <taxon>Bacteria division LCP-89</taxon>
    </lineage>
</organism>
<keyword evidence="6 12" id="KW-0812">Transmembrane</keyword>
<keyword evidence="7" id="KW-0653">Protein transport</keyword>
<keyword evidence="10 12" id="KW-0472">Membrane</keyword>
<evidence type="ECO:0000256" key="3">
    <source>
        <dbReference type="ARBA" id="ARBA00014962"/>
    </source>
</evidence>
<dbReference type="AlphaFoldDB" id="A0A532V3K6"/>
<evidence type="ECO:0000256" key="6">
    <source>
        <dbReference type="ARBA" id="ARBA00022692"/>
    </source>
</evidence>
<keyword evidence="4" id="KW-0813">Transport</keyword>
<evidence type="ECO:0000256" key="11">
    <source>
        <dbReference type="SAM" id="MobiDB-lite"/>
    </source>
</evidence>
<dbReference type="Proteomes" id="UP000319619">
    <property type="component" value="Unassembled WGS sequence"/>
</dbReference>
<comment type="subcellular location">
    <subcellularLocation>
        <location evidence="1">Cell membrane</location>
        <topology evidence="1">Single-pass membrane protein</topology>
    </subcellularLocation>
</comment>
<dbReference type="EMBL" id="NJBN01000002">
    <property type="protein sequence ID" value="TKJ41775.1"/>
    <property type="molecule type" value="Genomic_DNA"/>
</dbReference>
<dbReference type="GO" id="GO:0005886">
    <property type="term" value="C:plasma membrane"/>
    <property type="evidence" value="ECO:0007669"/>
    <property type="project" value="UniProtKB-SubCell"/>
</dbReference>
<name>A0A532V3K6_UNCL8</name>
<keyword evidence="9" id="KW-0811">Translocation</keyword>
<proteinExistence type="inferred from homology"/>
<dbReference type="SMART" id="SM01323">
    <property type="entry name" value="YajC"/>
    <property type="match status" value="1"/>
</dbReference>
<comment type="caution">
    <text evidence="13">The sequence shown here is derived from an EMBL/GenBank/DDBJ whole genome shotgun (WGS) entry which is preliminary data.</text>
</comment>
<feature type="compositionally biased region" description="Low complexity" evidence="11">
    <location>
        <begin position="134"/>
        <end position="154"/>
    </location>
</feature>
<keyword evidence="5" id="KW-1003">Cell membrane</keyword>